<feature type="transmembrane region" description="Helical" evidence="10">
    <location>
        <begin position="12"/>
        <end position="37"/>
    </location>
</feature>
<keyword evidence="5 10" id="KW-0132">Cell division</keyword>
<dbReference type="PANTHER" id="PTHR30625:SF3">
    <property type="entry name" value="TOL-PAL SYSTEM PROTEIN TOLQ"/>
    <property type="match status" value="1"/>
</dbReference>
<evidence type="ECO:0000256" key="2">
    <source>
        <dbReference type="ARBA" id="ARBA00010442"/>
    </source>
</evidence>
<evidence type="ECO:0000256" key="4">
    <source>
        <dbReference type="ARBA" id="ARBA00022519"/>
    </source>
</evidence>
<evidence type="ECO:0000256" key="5">
    <source>
        <dbReference type="ARBA" id="ARBA00022618"/>
    </source>
</evidence>
<keyword evidence="7 10" id="KW-1133">Transmembrane helix</keyword>
<comment type="function">
    <text evidence="10">Part of the Tol-Pal system, which plays a role in outer membrane invagination during cell division and is important for maintaining outer membrane integrity.</text>
</comment>
<dbReference type="InterPro" id="IPR014163">
    <property type="entry name" value="Tol-Pal_TolQ"/>
</dbReference>
<dbReference type="GO" id="GO:0043213">
    <property type="term" value="P:bacteriocin transport"/>
    <property type="evidence" value="ECO:0007669"/>
    <property type="project" value="InterPro"/>
</dbReference>
<dbReference type="PANTHER" id="PTHR30625">
    <property type="entry name" value="PROTEIN TOLQ"/>
    <property type="match status" value="1"/>
</dbReference>
<dbReference type="AlphaFoldDB" id="A0A370GHG7"/>
<feature type="transmembrane region" description="Helical" evidence="10">
    <location>
        <begin position="130"/>
        <end position="153"/>
    </location>
</feature>
<evidence type="ECO:0000256" key="7">
    <source>
        <dbReference type="ARBA" id="ARBA00022989"/>
    </source>
</evidence>
<organism evidence="12 13">
    <name type="scientific">Aquicella lusitana</name>
    <dbReference type="NCBI Taxonomy" id="254246"/>
    <lineage>
        <taxon>Bacteria</taxon>
        <taxon>Pseudomonadati</taxon>
        <taxon>Pseudomonadota</taxon>
        <taxon>Gammaproteobacteria</taxon>
        <taxon>Legionellales</taxon>
        <taxon>Coxiellaceae</taxon>
        <taxon>Aquicella</taxon>
    </lineage>
</organism>
<feature type="transmembrane region" description="Helical" evidence="10">
    <location>
        <begin position="173"/>
        <end position="198"/>
    </location>
</feature>
<dbReference type="GO" id="GO:0005886">
    <property type="term" value="C:plasma membrane"/>
    <property type="evidence" value="ECO:0007669"/>
    <property type="project" value="UniProtKB-SubCell"/>
</dbReference>
<evidence type="ECO:0000256" key="1">
    <source>
        <dbReference type="ARBA" id="ARBA00004651"/>
    </source>
</evidence>
<comment type="subunit">
    <text evidence="10">The Tol-Pal system is composed of five core proteins: the inner membrane proteins TolA, TolQ and TolR, the periplasmic protein TolB and the outer membrane protein Pal. They form a network linking the inner and outer membranes and the peptidoglycan layer.</text>
</comment>
<keyword evidence="8 10" id="KW-0472">Membrane</keyword>
<protein>
    <recommendedName>
        <fullName evidence="10">Tol-Pal system protein TolQ</fullName>
    </recommendedName>
</protein>
<dbReference type="HAMAP" id="MF_02202">
    <property type="entry name" value="TolQ"/>
    <property type="match status" value="1"/>
</dbReference>
<gene>
    <name evidence="10" type="primary">tolQ</name>
    <name evidence="12" type="ORF">C8D86_11741</name>
</gene>
<keyword evidence="13" id="KW-1185">Reference proteome</keyword>
<evidence type="ECO:0000256" key="8">
    <source>
        <dbReference type="ARBA" id="ARBA00023136"/>
    </source>
</evidence>
<dbReference type="Proteomes" id="UP000254720">
    <property type="component" value="Unassembled WGS sequence"/>
</dbReference>
<keyword evidence="4 10" id="KW-0997">Cell inner membrane</keyword>
<dbReference type="NCBIfam" id="TIGR02796">
    <property type="entry name" value="tolQ"/>
    <property type="match status" value="1"/>
</dbReference>
<proteinExistence type="inferred from homology"/>
<evidence type="ECO:0000256" key="9">
    <source>
        <dbReference type="ARBA" id="ARBA00023306"/>
    </source>
</evidence>
<dbReference type="GO" id="GO:0017038">
    <property type="term" value="P:protein import"/>
    <property type="evidence" value="ECO:0007669"/>
    <property type="project" value="TreeGrafter"/>
</dbReference>
<sequence>MNYDATLLSYFWNAGLVVKCVMLILAGASVFSWTYILQRGFYLQDIKKAAGKFEKAFWSGEDLSKIYIKSNQQRANVEGMEAIFHAGFKEFMRFHKQAGITTTTENIIDNTKRAMRVAQMREQDKLEQSLPFLAIVGSTSPYIGLFGTVWGIMQAFRALSTVQQATISMVAPGIAEALIATALGLFAAIPAVIAYNRLITSIGRLMNRFDAFQEEFINILIRQSQRGGAVKLEVVE</sequence>
<evidence type="ECO:0000256" key="6">
    <source>
        <dbReference type="ARBA" id="ARBA00022692"/>
    </source>
</evidence>
<dbReference type="InterPro" id="IPR002898">
    <property type="entry name" value="MotA_ExbB_proton_chnl"/>
</dbReference>
<reference evidence="12 13" key="1">
    <citation type="submission" date="2018-07" db="EMBL/GenBank/DDBJ databases">
        <title>Genomic Encyclopedia of Type Strains, Phase IV (KMG-IV): sequencing the most valuable type-strain genomes for metagenomic binning, comparative biology and taxonomic classification.</title>
        <authorList>
            <person name="Goeker M."/>
        </authorList>
    </citation>
    <scope>NUCLEOTIDE SEQUENCE [LARGE SCALE GENOMIC DNA]</scope>
    <source>
        <strain evidence="12 13">DSM 16500</strain>
    </source>
</reference>
<evidence type="ECO:0000313" key="12">
    <source>
        <dbReference type="EMBL" id="RDI41824.1"/>
    </source>
</evidence>
<evidence type="ECO:0000256" key="10">
    <source>
        <dbReference type="HAMAP-Rule" id="MF_02202"/>
    </source>
</evidence>
<comment type="subcellular location">
    <subcellularLocation>
        <location evidence="10">Cell inner membrane</location>
        <topology evidence="10">Multi-pass membrane protein</topology>
    </subcellularLocation>
    <subcellularLocation>
        <location evidence="1">Cell membrane</location>
        <topology evidence="1">Multi-pass membrane protein</topology>
    </subcellularLocation>
</comment>
<dbReference type="EMBL" id="QQAX01000017">
    <property type="protein sequence ID" value="RDI41824.1"/>
    <property type="molecule type" value="Genomic_DNA"/>
</dbReference>
<keyword evidence="6 10" id="KW-0812">Transmembrane</keyword>
<feature type="domain" description="MotA/TolQ/ExbB proton channel" evidence="11">
    <location>
        <begin position="80"/>
        <end position="210"/>
    </location>
</feature>
<evidence type="ECO:0000259" key="11">
    <source>
        <dbReference type="Pfam" id="PF01618"/>
    </source>
</evidence>
<dbReference type="Pfam" id="PF01618">
    <property type="entry name" value="MotA_ExbB"/>
    <property type="match status" value="1"/>
</dbReference>
<dbReference type="RefSeq" id="WP_114834824.1">
    <property type="nucleotide sequence ID" value="NZ_LR699114.1"/>
</dbReference>
<dbReference type="InterPro" id="IPR050790">
    <property type="entry name" value="ExbB/TolQ_transport"/>
</dbReference>
<dbReference type="GO" id="GO:0051301">
    <property type="term" value="P:cell division"/>
    <property type="evidence" value="ECO:0007669"/>
    <property type="project" value="UniProtKB-UniRule"/>
</dbReference>
<accession>A0A370GHG7</accession>
<evidence type="ECO:0000256" key="3">
    <source>
        <dbReference type="ARBA" id="ARBA00022475"/>
    </source>
</evidence>
<evidence type="ECO:0000313" key="13">
    <source>
        <dbReference type="Proteomes" id="UP000254720"/>
    </source>
</evidence>
<comment type="similarity">
    <text evidence="2 10">Belongs to the ExbB/TolQ family.</text>
</comment>
<keyword evidence="9 10" id="KW-0131">Cell cycle</keyword>
<keyword evidence="3 10" id="KW-1003">Cell membrane</keyword>
<name>A0A370GHG7_9COXI</name>
<dbReference type="OrthoDB" id="9805133at2"/>
<comment type="caution">
    <text evidence="12">The sequence shown here is derived from an EMBL/GenBank/DDBJ whole genome shotgun (WGS) entry which is preliminary data.</text>
</comment>